<keyword evidence="1" id="KW-0378">Hydrolase</keyword>
<proteinExistence type="predicted"/>
<dbReference type="AlphaFoldDB" id="A0A4S4DKH9"/>
<comment type="caution">
    <text evidence="3">The sequence shown here is derived from an EMBL/GenBank/DDBJ whole genome shotgun (WGS) entry which is preliminary data.</text>
</comment>
<dbReference type="InterPro" id="IPR050747">
    <property type="entry name" value="Mitochondrial_chaperone_BCS1"/>
</dbReference>
<evidence type="ECO:0000259" key="2">
    <source>
        <dbReference type="Pfam" id="PF14363"/>
    </source>
</evidence>
<dbReference type="Proteomes" id="UP000306102">
    <property type="component" value="Unassembled WGS sequence"/>
</dbReference>
<protein>
    <recommendedName>
        <fullName evidence="2">AAA-type ATPase N-terminal domain-containing protein</fullName>
    </recommendedName>
</protein>
<dbReference type="PANTHER" id="PTHR23070">
    <property type="entry name" value="BCS1 AAA-TYPE ATPASE"/>
    <property type="match status" value="1"/>
</dbReference>
<sequence>MSCVPHHVLLQVDKRKILRNNYKKNKKEKKKEDEDKRRYVGSNGFIRCKLHVYLGNRLKADVAKDSQSLVLSMDDHEEVIKQFDGAKLAWASIKTTVPKTPPLPYLHATGSDEKRCYRLTFHNRYRGMVTDRYLDQVMEEEKVIVLRKGRRKLYTNNSSDGWYGSKREMLSHVVFEHPASFQT</sequence>
<evidence type="ECO:0000313" key="3">
    <source>
        <dbReference type="EMBL" id="THG03410.1"/>
    </source>
</evidence>
<evidence type="ECO:0000256" key="1">
    <source>
        <dbReference type="ARBA" id="ARBA00022801"/>
    </source>
</evidence>
<feature type="domain" description="AAA-type ATPase N-terminal" evidence="2">
    <location>
        <begin position="56"/>
        <end position="93"/>
    </location>
</feature>
<evidence type="ECO:0000313" key="4">
    <source>
        <dbReference type="Proteomes" id="UP000306102"/>
    </source>
</evidence>
<gene>
    <name evidence="3" type="ORF">TEA_026317</name>
</gene>
<reference evidence="3 4" key="1">
    <citation type="journal article" date="2018" name="Proc. Natl. Acad. Sci. U.S.A.">
        <title>Draft genome sequence of Camellia sinensis var. sinensis provides insights into the evolution of the tea genome and tea quality.</title>
        <authorList>
            <person name="Wei C."/>
            <person name="Yang H."/>
            <person name="Wang S."/>
            <person name="Zhao J."/>
            <person name="Liu C."/>
            <person name="Gao L."/>
            <person name="Xia E."/>
            <person name="Lu Y."/>
            <person name="Tai Y."/>
            <person name="She G."/>
            <person name="Sun J."/>
            <person name="Cao H."/>
            <person name="Tong W."/>
            <person name="Gao Q."/>
            <person name="Li Y."/>
            <person name="Deng W."/>
            <person name="Jiang X."/>
            <person name="Wang W."/>
            <person name="Chen Q."/>
            <person name="Zhang S."/>
            <person name="Li H."/>
            <person name="Wu J."/>
            <person name="Wang P."/>
            <person name="Li P."/>
            <person name="Shi C."/>
            <person name="Zheng F."/>
            <person name="Jian J."/>
            <person name="Huang B."/>
            <person name="Shan D."/>
            <person name="Shi M."/>
            <person name="Fang C."/>
            <person name="Yue Y."/>
            <person name="Li F."/>
            <person name="Li D."/>
            <person name="Wei S."/>
            <person name="Han B."/>
            <person name="Jiang C."/>
            <person name="Yin Y."/>
            <person name="Xia T."/>
            <person name="Zhang Z."/>
            <person name="Bennetzen J.L."/>
            <person name="Zhao S."/>
            <person name="Wan X."/>
        </authorList>
    </citation>
    <scope>NUCLEOTIDE SEQUENCE [LARGE SCALE GENOMIC DNA]</scope>
    <source>
        <strain evidence="4">cv. Shuchazao</strain>
        <tissue evidence="3">Leaf</tissue>
    </source>
</reference>
<dbReference type="STRING" id="542762.A0A4S4DKH9"/>
<organism evidence="3 4">
    <name type="scientific">Camellia sinensis var. sinensis</name>
    <name type="common">China tea</name>
    <dbReference type="NCBI Taxonomy" id="542762"/>
    <lineage>
        <taxon>Eukaryota</taxon>
        <taxon>Viridiplantae</taxon>
        <taxon>Streptophyta</taxon>
        <taxon>Embryophyta</taxon>
        <taxon>Tracheophyta</taxon>
        <taxon>Spermatophyta</taxon>
        <taxon>Magnoliopsida</taxon>
        <taxon>eudicotyledons</taxon>
        <taxon>Gunneridae</taxon>
        <taxon>Pentapetalae</taxon>
        <taxon>asterids</taxon>
        <taxon>Ericales</taxon>
        <taxon>Theaceae</taxon>
        <taxon>Camellia</taxon>
    </lineage>
</organism>
<keyword evidence="4" id="KW-1185">Reference proteome</keyword>
<accession>A0A4S4DKH9</accession>
<dbReference type="EMBL" id="SDRB02010964">
    <property type="protein sequence ID" value="THG03410.1"/>
    <property type="molecule type" value="Genomic_DNA"/>
</dbReference>
<dbReference type="GO" id="GO:0016787">
    <property type="term" value="F:hydrolase activity"/>
    <property type="evidence" value="ECO:0007669"/>
    <property type="project" value="UniProtKB-KW"/>
</dbReference>
<dbReference type="Pfam" id="PF14363">
    <property type="entry name" value="AAA_assoc"/>
    <property type="match status" value="1"/>
</dbReference>
<name>A0A4S4DKH9_CAMSN</name>
<dbReference type="InterPro" id="IPR025753">
    <property type="entry name" value="AAA_N_dom"/>
</dbReference>